<sequence>MKGVDWKIISRWRERQTTSFFGAVTFYTIIRLPKNWQLEFRRIARWAPCIGLLVGGLLGLADEVLQRLGFSVLTRSVLVITLWIALTGGLHLDGAMDAADGLAVGDRDRRLEVMKDSATGAFGVMAALVVLAIKTAALYDLESYRWLGLMGAAGWGRWGQVAAIALYPYLRPTGKGAFHKPSLRLPQDLLFGLVFLLSLGGLPYLLDPHQWWLGLAMTVVGGAIALLSGFWFYRQFGGHTGDTYGAVVEWTEALSLCFFTVFF</sequence>
<dbReference type="AlphaFoldDB" id="A0A1U7HKL3"/>
<evidence type="ECO:0000256" key="10">
    <source>
        <dbReference type="ARBA" id="ARBA00022692"/>
    </source>
</evidence>
<feature type="transmembrane region" description="Helical" evidence="19">
    <location>
        <begin position="212"/>
        <end position="233"/>
    </location>
</feature>
<dbReference type="STRING" id="1921803.NIES593_07970"/>
<feature type="transmembrane region" description="Helical" evidence="19">
    <location>
        <begin position="67"/>
        <end position="86"/>
    </location>
</feature>
<dbReference type="Pfam" id="PF02654">
    <property type="entry name" value="CobS"/>
    <property type="match status" value="1"/>
</dbReference>
<dbReference type="PANTHER" id="PTHR34148">
    <property type="entry name" value="ADENOSYLCOBINAMIDE-GDP RIBAZOLETRANSFERASE"/>
    <property type="match status" value="1"/>
</dbReference>
<gene>
    <name evidence="19" type="primary">cobS</name>
    <name evidence="20" type="ORF">NIES593_07970</name>
</gene>
<comment type="cofactor">
    <cofactor evidence="1 19">
        <name>Mg(2+)</name>
        <dbReference type="ChEBI" id="CHEBI:18420"/>
    </cofactor>
</comment>
<proteinExistence type="inferred from homology"/>
<evidence type="ECO:0000256" key="9">
    <source>
        <dbReference type="ARBA" id="ARBA00022679"/>
    </source>
</evidence>
<evidence type="ECO:0000313" key="20">
    <source>
        <dbReference type="EMBL" id="OKH24091.1"/>
    </source>
</evidence>
<evidence type="ECO:0000256" key="7">
    <source>
        <dbReference type="ARBA" id="ARBA00022475"/>
    </source>
</evidence>
<dbReference type="RefSeq" id="WP_073599079.1">
    <property type="nucleotide sequence ID" value="NZ_MRCB01000007.1"/>
</dbReference>
<dbReference type="GO" id="GO:0051073">
    <property type="term" value="F:adenosylcobinamide-GDP ribazoletransferase activity"/>
    <property type="evidence" value="ECO:0007669"/>
    <property type="project" value="UniProtKB-UniRule"/>
</dbReference>
<comment type="pathway">
    <text evidence="3 19">Cofactor biosynthesis; adenosylcobalamin biosynthesis; adenosylcobalamin from cob(II)yrinate a,c-diamide: step 7/7.</text>
</comment>
<evidence type="ECO:0000256" key="3">
    <source>
        <dbReference type="ARBA" id="ARBA00004663"/>
    </source>
</evidence>
<evidence type="ECO:0000256" key="19">
    <source>
        <dbReference type="HAMAP-Rule" id="MF_00719"/>
    </source>
</evidence>
<dbReference type="UniPathway" id="UPA00148">
    <property type="reaction ID" value="UER00238"/>
</dbReference>
<feature type="transmembrane region" description="Helical" evidence="19">
    <location>
        <begin position="189"/>
        <end position="206"/>
    </location>
</feature>
<feature type="transmembrane region" description="Helical" evidence="19">
    <location>
        <begin position="43"/>
        <end position="61"/>
    </location>
</feature>
<comment type="subcellular location">
    <subcellularLocation>
        <location evidence="2 19">Cell membrane</location>
        <topology evidence="2 19">Multi-pass membrane protein</topology>
    </subcellularLocation>
</comment>
<keyword evidence="8 19" id="KW-0169">Cobalamin biosynthesis</keyword>
<dbReference type="PANTHER" id="PTHR34148:SF1">
    <property type="entry name" value="ADENOSYLCOBINAMIDE-GDP RIBAZOLETRANSFERASE"/>
    <property type="match status" value="1"/>
</dbReference>
<evidence type="ECO:0000256" key="18">
    <source>
        <dbReference type="ARBA" id="ARBA00049504"/>
    </source>
</evidence>
<keyword evidence="7 19" id="KW-1003">Cell membrane</keyword>
<evidence type="ECO:0000256" key="15">
    <source>
        <dbReference type="ARBA" id="ARBA00032605"/>
    </source>
</evidence>
<dbReference type="GO" id="GO:0008818">
    <property type="term" value="F:cobalamin 5'-phosphate synthase activity"/>
    <property type="evidence" value="ECO:0007669"/>
    <property type="project" value="UniProtKB-UniRule"/>
</dbReference>
<evidence type="ECO:0000256" key="11">
    <source>
        <dbReference type="ARBA" id="ARBA00022842"/>
    </source>
</evidence>
<evidence type="ECO:0000256" key="14">
    <source>
        <dbReference type="ARBA" id="ARBA00025228"/>
    </source>
</evidence>
<comment type="catalytic activity">
    <reaction evidence="18 19">
        <text>alpha-ribazole 5'-phosphate + adenosylcob(III)inamide-GDP = adenosylcob(III)alamin 5'-phosphate + GMP + H(+)</text>
        <dbReference type="Rhea" id="RHEA:23560"/>
        <dbReference type="ChEBI" id="CHEBI:15378"/>
        <dbReference type="ChEBI" id="CHEBI:57918"/>
        <dbReference type="ChEBI" id="CHEBI:58115"/>
        <dbReference type="ChEBI" id="CHEBI:60487"/>
        <dbReference type="ChEBI" id="CHEBI:60493"/>
        <dbReference type="EC" id="2.7.8.26"/>
    </reaction>
</comment>
<evidence type="ECO:0000256" key="5">
    <source>
        <dbReference type="ARBA" id="ARBA00013200"/>
    </source>
</evidence>
<feature type="transmembrane region" description="Helical" evidence="19">
    <location>
        <begin position="117"/>
        <end position="139"/>
    </location>
</feature>
<reference evidence="20 21" key="1">
    <citation type="submission" date="2016-11" db="EMBL/GenBank/DDBJ databases">
        <title>Draft Genome Sequences of Nine Cyanobacterial Strains from Diverse Habitats.</title>
        <authorList>
            <person name="Zhu T."/>
            <person name="Hou S."/>
            <person name="Lu X."/>
            <person name="Hess W.R."/>
        </authorList>
    </citation>
    <scope>NUCLEOTIDE SEQUENCE [LARGE SCALE GENOMIC DNA]</scope>
    <source>
        <strain evidence="20 21">NIES-593</strain>
    </source>
</reference>
<dbReference type="NCBIfam" id="TIGR00317">
    <property type="entry name" value="cobS"/>
    <property type="match status" value="1"/>
</dbReference>
<keyword evidence="21" id="KW-1185">Reference proteome</keyword>
<keyword evidence="10 19" id="KW-0812">Transmembrane</keyword>
<evidence type="ECO:0000256" key="16">
    <source>
        <dbReference type="ARBA" id="ARBA00032853"/>
    </source>
</evidence>
<dbReference type="EMBL" id="MRCB01000007">
    <property type="protein sequence ID" value="OKH24091.1"/>
    <property type="molecule type" value="Genomic_DNA"/>
</dbReference>
<evidence type="ECO:0000256" key="8">
    <source>
        <dbReference type="ARBA" id="ARBA00022573"/>
    </source>
</evidence>
<evidence type="ECO:0000256" key="1">
    <source>
        <dbReference type="ARBA" id="ARBA00001946"/>
    </source>
</evidence>
<organism evidence="20 21">
    <name type="scientific">Hydrococcus rivularis NIES-593</name>
    <dbReference type="NCBI Taxonomy" id="1921803"/>
    <lineage>
        <taxon>Bacteria</taxon>
        <taxon>Bacillati</taxon>
        <taxon>Cyanobacteriota</taxon>
        <taxon>Cyanophyceae</taxon>
        <taxon>Pleurocapsales</taxon>
        <taxon>Hydrococcaceae</taxon>
        <taxon>Hydrococcus</taxon>
    </lineage>
</organism>
<evidence type="ECO:0000256" key="6">
    <source>
        <dbReference type="ARBA" id="ARBA00015850"/>
    </source>
</evidence>
<dbReference type="InterPro" id="IPR003805">
    <property type="entry name" value="CobS"/>
</dbReference>
<dbReference type="Proteomes" id="UP000186868">
    <property type="component" value="Unassembled WGS sequence"/>
</dbReference>
<comment type="caution">
    <text evidence="20">The sequence shown here is derived from an EMBL/GenBank/DDBJ whole genome shotgun (WGS) entry which is preliminary data.</text>
</comment>
<evidence type="ECO:0000256" key="13">
    <source>
        <dbReference type="ARBA" id="ARBA00023136"/>
    </source>
</evidence>
<evidence type="ECO:0000256" key="2">
    <source>
        <dbReference type="ARBA" id="ARBA00004651"/>
    </source>
</evidence>
<keyword evidence="12 19" id="KW-1133">Transmembrane helix</keyword>
<keyword evidence="13 19" id="KW-0472">Membrane</keyword>
<keyword evidence="11 19" id="KW-0460">Magnesium</keyword>
<comment type="similarity">
    <text evidence="4 19">Belongs to the CobS family.</text>
</comment>
<dbReference type="HAMAP" id="MF_00719">
    <property type="entry name" value="CobS"/>
    <property type="match status" value="1"/>
</dbReference>
<accession>A0A1U7HKL3</accession>
<dbReference type="OrthoDB" id="9794626at2"/>
<keyword evidence="9 19" id="KW-0808">Transferase</keyword>
<evidence type="ECO:0000256" key="12">
    <source>
        <dbReference type="ARBA" id="ARBA00022989"/>
    </source>
</evidence>
<name>A0A1U7HKL3_9CYAN</name>
<dbReference type="GO" id="GO:0005886">
    <property type="term" value="C:plasma membrane"/>
    <property type="evidence" value="ECO:0007669"/>
    <property type="project" value="UniProtKB-SubCell"/>
</dbReference>
<protein>
    <recommendedName>
        <fullName evidence="6 19">Adenosylcobinamide-GDP ribazoletransferase</fullName>
        <ecNumber evidence="5 19">2.7.8.26</ecNumber>
    </recommendedName>
    <alternativeName>
        <fullName evidence="16 19">Cobalamin synthase</fullName>
    </alternativeName>
    <alternativeName>
        <fullName evidence="15 19">Cobalamin-5'-phosphate synthase</fullName>
    </alternativeName>
</protein>
<evidence type="ECO:0000256" key="4">
    <source>
        <dbReference type="ARBA" id="ARBA00010561"/>
    </source>
</evidence>
<evidence type="ECO:0000256" key="17">
    <source>
        <dbReference type="ARBA" id="ARBA00048623"/>
    </source>
</evidence>
<comment type="function">
    <text evidence="14 19">Joins adenosylcobinamide-GDP and alpha-ribazole to generate adenosylcobalamin (Ado-cobalamin). Also synthesizes adenosylcobalamin 5'-phosphate from adenosylcobinamide-GDP and alpha-ribazole 5'-phosphate.</text>
</comment>
<comment type="catalytic activity">
    <reaction evidence="17 19">
        <text>alpha-ribazole + adenosylcob(III)inamide-GDP = adenosylcob(III)alamin + GMP + H(+)</text>
        <dbReference type="Rhea" id="RHEA:16049"/>
        <dbReference type="ChEBI" id="CHEBI:10329"/>
        <dbReference type="ChEBI" id="CHEBI:15378"/>
        <dbReference type="ChEBI" id="CHEBI:18408"/>
        <dbReference type="ChEBI" id="CHEBI:58115"/>
        <dbReference type="ChEBI" id="CHEBI:60487"/>
        <dbReference type="EC" id="2.7.8.26"/>
    </reaction>
</comment>
<evidence type="ECO:0000313" key="21">
    <source>
        <dbReference type="Proteomes" id="UP000186868"/>
    </source>
</evidence>
<dbReference type="EC" id="2.7.8.26" evidence="5 19"/>
<dbReference type="GO" id="GO:0009236">
    <property type="term" value="P:cobalamin biosynthetic process"/>
    <property type="evidence" value="ECO:0007669"/>
    <property type="project" value="UniProtKB-UniRule"/>
</dbReference>